<evidence type="ECO:0000259" key="2">
    <source>
        <dbReference type="Pfam" id="PF13115"/>
    </source>
</evidence>
<feature type="domain" description="YtkA-like" evidence="2">
    <location>
        <begin position="51"/>
        <end position="132"/>
    </location>
</feature>
<reference evidence="4" key="1">
    <citation type="journal article" date="2019" name="Int. J. Syst. Evol. Microbiol.">
        <title>The Global Catalogue of Microorganisms (GCM) 10K type strain sequencing project: providing services to taxonomists for standard genome sequencing and annotation.</title>
        <authorList>
            <consortium name="The Broad Institute Genomics Platform"/>
            <consortium name="The Broad Institute Genome Sequencing Center for Infectious Disease"/>
            <person name="Wu L."/>
            <person name="Ma J."/>
        </authorList>
    </citation>
    <scope>NUCLEOTIDE SEQUENCE [LARGE SCALE GENOMIC DNA]</scope>
    <source>
        <strain evidence="4">TISTR 1827</strain>
    </source>
</reference>
<dbReference type="InterPro" id="IPR032693">
    <property type="entry name" value="YtkA-like_dom"/>
</dbReference>
<dbReference type="Pfam" id="PF13115">
    <property type="entry name" value="YtkA"/>
    <property type="match status" value="1"/>
</dbReference>
<keyword evidence="4" id="KW-1185">Reference proteome</keyword>
<keyword evidence="1" id="KW-0732">Signal</keyword>
<comment type="caution">
    <text evidence="3">The sequence shown here is derived from an EMBL/GenBank/DDBJ whole genome shotgun (WGS) entry which is preliminary data.</text>
</comment>
<dbReference type="EMBL" id="JBHUMY010000027">
    <property type="protein sequence ID" value="MFD2662366.1"/>
    <property type="molecule type" value="Genomic_DNA"/>
</dbReference>
<sequence length="152" mass="15838">MKAAVSIKNVTLLMTFLTAALAVALLAADSFGQGGTKAEKAAEAASPAVVKSDGWEIRIEMEESSLQALETAALSVAVRGPDGLPVSGATLTMTADMPAMHHPLPESVLTEKTPGVYAGEFVPVMPGKWKAELTAEAEGKTVTFSYGFTVKR</sequence>
<feature type="signal peptide" evidence="1">
    <location>
        <begin position="1"/>
        <end position="27"/>
    </location>
</feature>
<organism evidence="3 4">
    <name type="scientific">Paenibacillus thailandensis</name>
    <dbReference type="NCBI Taxonomy" id="393250"/>
    <lineage>
        <taxon>Bacteria</taxon>
        <taxon>Bacillati</taxon>
        <taxon>Bacillota</taxon>
        <taxon>Bacilli</taxon>
        <taxon>Bacillales</taxon>
        <taxon>Paenibacillaceae</taxon>
        <taxon>Paenibacillus</taxon>
    </lineage>
</organism>
<accession>A0ABW5R235</accession>
<dbReference type="Proteomes" id="UP001597493">
    <property type="component" value="Unassembled WGS sequence"/>
</dbReference>
<gene>
    <name evidence="3" type="ORF">ACFSW5_19095</name>
</gene>
<feature type="chain" id="PRO_5045851825" evidence="1">
    <location>
        <begin position="28"/>
        <end position="152"/>
    </location>
</feature>
<name>A0ABW5R235_9BACL</name>
<evidence type="ECO:0000313" key="4">
    <source>
        <dbReference type="Proteomes" id="UP001597493"/>
    </source>
</evidence>
<dbReference type="RefSeq" id="WP_379276548.1">
    <property type="nucleotide sequence ID" value="NZ_JBHUGT010000021.1"/>
</dbReference>
<evidence type="ECO:0000313" key="3">
    <source>
        <dbReference type="EMBL" id="MFD2662366.1"/>
    </source>
</evidence>
<evidence type="ECO:0000256" key="1">
    <source>
        <dbReference type="SAM" id="SignalP"/>
    </source>
</evidence>
<proteinExistence type="predicted"/>
<protein>
    <submittedName>
        <fullName evidence="3">FixH family protein</fullName>
    </submittedName>
</protein>